<dbReference type="Proteomes" id="UP001165083">
    <property type="component" value="Unassembled WGS sequence"/>
</dbReference>
<dbReference type="OrthoDB" id="206880at2759"/>
<feature type="region of interest" description="Disordered" evidence="1">
    <location>
        <begin position="444"/>
        <end position="486"/>
    </location>
</feature>
<keyword evidence="3" id="KW-1185">Reference proteome</keyword>
<protein>
    <submittedName>
        <fullName evidence="2">Unnamed protein product</fullName>
    </submittedName>
</protein>
<feature type="compositionally biased region" description="Low complexity" evidence="1">
    <location>
        <begin position="98"/>
        <end position="112"/>
    </location>
</feature>
<feature type="region of interest" description="Disordered" evidence="1">
    <location>
        <begin position="98"/>
        <end position="120"/>
    </location>
</feature>
<comment type="caution">
    <text evidence="2">The sequence shown here is derived from an EMBL/GenBank/DDBJ whole genome shotgun (WGS) entry which is preliminary data.</text>
</comment>
<dbReference type="AlphaFoldDB" id="A0A9W6WMR1"/>
<dbReference type="EMBL" id="BSXW01000046">
    <property type="protein sequence ID" value="GMF10532.1"/>
    <property type="molecule type" value="Genomic_DNA"/>
</dbReference>
<evidence type="ECO:0000256" key="1">
    <source>
        <dbReference type="SAM" id="MobiDB-lite"/>
    </source>
</evidence>
<organism evidence="2 3">
    <name type="scientific">Phytophthora lilii</name>
    <dbReference type="NCBI Taxonomy" id="2077276"/>
    <lineage>
        <taxon>Eukaryota</taxon>
        <taxon>Sar</taxon>
        <taxon>Stramenopiles</taxon>
        <taxon>Oomycota</taxon>
        <taxon>Peronosporomycetes</taxon>
        <taxon>Peronosporales</taxon>
        <taxon>Peronosporaceae</taxon>
        <taxon>Phytophthora</taxon>
    </lineage>
</organism>
<reference evidence="2" key="1">
    <citation type="submission" date="2023-04" db="EMBL/GenBank/DDBJ databases">
        <title>Phytophthora lilii NBRC 32176.</title>
        <authorList>
            <person name="Ichikawa N."/>
            <person name="Sato H."/>
            <person name="Tonouchi N."/>
        </authorList>
    </citation>
    <scope>NUCLEOTIDE SEQUENCE</scope>
    <source>
        <strain evidence="2">NBRC 32176</strain>
    </source>
</reference>
<proteinExistence type="predicted"/>
<gene>
    <name evidence="2" type="ORF">Plil01_000132800</name>
</gene>
<evidence type="ECO:0000313" key="2">
    <source>
        <dbReference type="EMBL" id="GMF10532.1"/>
    </source>
</evidence>
<sequence length="576" mass="64148">MGEQFSGLPQLSSHVEGIKHNTQFPIVQNTEERLPPVTEVPNEPLVKKPVVTFQTPVVSSWLPEFEWTDEDEMTLERLENGEDIPLQSNNVDSVVSAASDTTSVSAPSTTTTINEQKARDRLESRKKLEALLSASLKSASAGALRKPRWRLETEGESDEVSPFEPSDDEVMEPLQIFRSAVIAIMYTVQLKNMLMAKRIAEKESAMRDFEAMLRVYFDATRMWLGKVVRTPLLSVLQDSALDVDISTRGILAESGLRGFAKKFGGFLARRPPSPATESSRLGLSVGSAIDAAKLLKLKVRMKGILLALDKAIDKKEVPSGILDFWKRISSDGIYFPPSYQVFDEERQSLEFDDLGATRNMDFDEPDYIENRRGDNLTSSGFSRFNIVVINFLLVRILIPHVILQPWNVGIGPKNVGKQASANLANLATLLYCVCRQLSPLPSPIEPPEASFSGRRRSKTIAASQPDTADKRPETDESFSQATTHEHVISSAASGPELQGEEHTSFLSIDEIGLRLISDKNFPTNDSQVLQVTKEHQSILQGILTKLRSRLYSSHREVVAEQADVEQNIPFKINRTR</sequence>
<accession>A0A9W6WMR1</accession>
<evidence type="ECO:0000313" key="3">
    <source>
        <dbReference type="Proteomes" id="UP001165083"/>
    </source>
</evidence>
<name>A0A9W6WMR1_9STRA</name>